<feature type="repeat" description="TPR" evidence="3">
    <location>
        <begin position="218"/>
        <end position="251"/>
    </location>
</feature>
<evidence type="ECO:0000256" key="1">
    <source>
        <dbReference type="ARBA" id="ARBA00022737"/>
    </source>
</evidence>
<dbReference type="RefSeq" id="WP_186889951.1">
    <property type="nucleotide sequence ID" value="NZ_JACOFU010000002.1"/>
</dbReference>
<dbReference type="SUPFAM" id="SSF48452">
    <property type="entry name" value="TPR-like"/>
    <property type="match status" value="1"/>
</dbReference>
<dbReference type="SMART" id="SM00028">
    <property type="entry name" value="TPR"/>
    <property type="match status" value="3"/>
</dbReference>
<proteinExistence type="predicted"/>
<accession>A0ABR6XN17</accession>
<evidence type="ECO:0000313" key="7">
    <source>
        <dbReference type="Proteomes" id="UP000643610"/>
    </source>
</evidence>
<evidence type="ECO:0000256" key="2">
    <source>
        <dbReference type="ARBA" id="ARBA00022803"/>
    </source>
</evidence>
<dbReference type="InterPro" id="IPR019734">
    <property type="entry name" value="TPR_rpt"/>
</dbReference>
<gene>
    <name evidence="6" type="ORF">H8K33_05265</name>
</gene>
<organism evidence="6 7">
    <name type="scientific">Undibacterium amnicola</name>
    <dbReference type="NCBI Taxonomy" id="1834038"/>
    <lineage>
        <taxon>Bacteria</taxon>
        <taxon>Pseudomonadati</taxon>
        <taxon>Pseudomonadota</taxon>
        <taxon>Betaproteobacteria</taxon>
        <taxon>Burkholderiales</taxon>
        <taxon>Oxalobacteraceae</taxon>
        <taxon>Undibacterium</taxon>
    </lineage>
</organism>
<keyword evidence="2 3" id="KW-0802">TPR repeat</keyword>
<dbReference type="PROSITE" id="PS50005">
    <property type="entry name" value="TPR"/>
    <property type="match status" value="2"/>
</dbReference>
<dbReference type="PANTHER" id="PTHR44943">
    <property type="entry name" value="CELLULOSE SYNTHASE OPERON PROTEIN C"/>
    <property type="match status" value="1"/>
</dbReference>
<dbReference type="PANTHER" id="PTHR44943:SF4">
    <property type="entry name" value="TPR REPEAT-CONTAINING PROTEIN MJ0798"/>
    <property type="match status" value="1"/>
</dbReference>
<dbReference type="Proteomes" id="UP000643610">
    <property type="component" value="Unassembled WGS sequence"/>
</dbReference>
<keyword evidence="7" id="KW-1185">Reference proteome</keyword>
<feature type="repeat" description="TPR" evidence="3">
    <location>
        <begin position="320"/>
        <end position="353"/>
    </location>
</feature>
<evidence type="ECO:0000313" key="6">
    <source>
        <dbReference type="EMBL" id="MBC3830908.1"/>
    </source>
</evidence>
<feature type="transmembrane region" description="Helical" evidence="5">
    <location>
        <begin position="41"/>
        <end position="59"/>
    </location>
</feature>
<dbReference type="Pfam" id="PF13432">
    <property type="entry name" value="TPR_16"/>
    <property type="match status" value="2"/>
</dbReference>
<dbReference type="Gene3D" id="1.25.40.10">
    <property type="entry name" value="Tetratricopeptide repeat domain"/>
    <property type="match status" value="1"/>
</dbReference>
<name>A0ABR6XN17_9BURK</name>
<dbReference type="EMBL" id="JACOFU010000002">
    <property type="protein sequence ID" value="MBC3830908.1"/>
    <property type="molecule type" value="Genomic_DNA"/>
</dbReference>
<feature type="region of interest" description="Disordered" evidence="4">
    <location>
        <begin position="136"/>
        <end position="160"/>
    </location>
</feature>
<evidence type="ECO:0000256" key="5">
    <source>
        <dbReference type="SAM" id="Phobius"/>
    </source>
</evidence>
<keyword evidence="5" id="KW-1133">Transmembrane helix</keyword>
<evidence type="ECO:0000256" key="3">
    <source>
        <dbReference type="PROSITE-ProRule" id="PRU00339"/>
    </source>
</evidence>
<dbReference type="InterPro" id="IPR051685">
    <property type="entry name" value="Ycf3/AcsC/BcsC/TPR_MFPF"/>
</dbReference>
<protein>
    <submittedName>
        <fullName evidence="6">Tetratricopeptide repeat protein</fullName>
    </submittedName>
</protein>
<reference evidence="6 7" key="1">
    <citation type="submission" date="2020-08" db="EMBL/GenBank/DDBJ databases">
        <title>Novel species isolated from subtropical streams in China.</title>
        <authorList>
            <person name="Lu H."/>
        </authorList>
    </citation>
    <scope>NUCLEOTIDE SEQUENCE [LARGE SCALE GENOMIC DNA]</scope>
    <source>
        <strain evidence="6 7">KCTC 52442</strain>
    </source>
</reference>
<keyword evidence="1" id="KW-0677">Repeat</keyword>
<keyword evidence="5" id="KW-0812">Transmembrane</keyword>
<sequence>MSLINQMLQDLEKRGEAETAQSGARYAQFGSHVPVRNNSKYWRLIFLGLGFLLIAFLIYDKFFSKTIFQPNPLPAVSKEHALLVAPISTASPAASIPVKVQDAQSPVMNELGLNLKLTTQVDSAQLAAIDDISMRGDQGKRTNQASNAALNDTPLQTSSTQLNKAPIAAKNSELDQQKTLKQSTSAATNKSLEDAVKSTTPIATSNVMVKEVSAQQRAEGEYRQATVYQQQGRVNEAIQVLDNALKSDPMHNAARQLKISLLLEAKRHDDAIRELKLGLVNEPGQLNFSMILARLLVERAKLNEAIEVLQKNQGLAQDRADYLAFLAALQQKTGHHKEAIQLYRQALKKHSQNAVWWMGLGISLQADGANQDAVDAYKQAKLQSGLSSELQAFVDQKIEQLQK</sequence>
<evidence type="ECO:0000256" key="4">
    <source>
        <dbReference type="SAM" id="MobiDB-lite"/>
    </source>
</evidence>
<keyword evidence="5" id="KW-0472">Membrane</keyword>
<feature type="compositionally biased region" description="Polar residues" evidence="4">
    <location>
        <begin position="141"/>
        <end position="160"/>
    </location>
</feature>
<dbReference type="InterPro" id="IPR011990">
    <property type="entry name" value="TPR-like_helical_dom_sf"/>
</dbReference>
<comment type="caution">
    <text evidence="6">The sequence shown here is derived from an EMBL/GenBank/DDBJ whole genome shotgun (WGS) entry which is preliminary data.</text>
</comment>